<keyword evidence="3" id="KW-0934">Plastid</keyword>
<dbReference type="EMBL" id="KX525588">
    <property type="protein sequence ID" value="AOL58207.1"/>
    <property type="molecule type" value="Genomic_DNA"/>
</dbReference>
<dbReference type="InterPro" id="IPR003399">
    <property type="entry name" value="Mce/MlaD"/>
</dbReference>
<gene>
    <name evidence="3" type="primary">ycf22</name>
</gene>
<protein>
    <submittedName>
        <fullName evidence="3">Conserved hypothetical plastid protein</fullName>
    </submittedName>
</protein>
<keyword evidence="1" id="KW-1133">Transmembrane helix</keyword>
<dbReference type="Pfam" id="PF02470">
    <property type="entry name" value="MlaD"/>
    <property type="match status" value="1"/>
</dbReference>
<keyword evidence="1" id="KW-0472">Membrane</keyword>
<name>A0A342RZR1_9FLOR</name>
<sequence length="218" mass="25523">MNKLRYKYFWINIQNIIVFFMFICFTIIVWTLTNYQIQNTGYSFFVEFHNAHGLKEGTYLRMRGVNIGYIKNINIDVNSVLILVHITSHSILIPKNSIIETNQTGLLNDAVIDIIPLEQVSIYDIKNIDIFSQKCIKSRIICHLNYLEGERGLNYDDLVRSATRISQRFDDPTFFNLFYLFLQNSIELSDNIVNVTFDLSNAITLFYNSLSHFLLDHI</sequence>
<dbReference type="PANTHER" id="PTHR34675:SF1">
    <property type="entry name" value="PROTEIN TRIGALACTOSYLDIACYLGLYCEROL 2, CHLOROPLASTIC"/>
    <property type="match status" value="1"/>
</dbReference>
<accession>A0A342RZR1</accession>
<dbReference type="RefSeq" id="YP_009295723.1">
    <property type="nucleotide sequence ID" value="NC_031167.1"/>
</dbReference>
<dbReference type="AlphaFoldDB" id="A0A342RZR1"/>
<dbReference type="InterPro" id="IPR039342">
    <property type="entry name" value="TGD2-like"/>
</dbReference>
<reference evidence="3" key="1">
    <citation type="journal article" date="2016" name="Mitochondrial DNA Part B Resour">
        <title>Organellar genome analysis of the heteromorphic red alga Mastocarpus papillatus (Phyllophoraceae, Rhodophyta).</title>
        <authorList>
            <person name="Hughey J.R."/>
            <person name="Mumford T.F."/>
            <person name="Navarrete-Fernandez T.M."/>
            <person name="Huber S.R."/>
            <person name="Freese J.M."/>
            <person name="Murray E.M.C."/>
            <person name="Sissini M.N."/>
            <person name="Gentilhomme A."/>
        </authorList>
    </citation>
    <scope>NUCLEOTIDE SEQUENCE</scope>
</reference>
<dbReference type="PANTHER" id="PTHR34675">
    <property type="entry name" value="PROTEIN TRIGALACTOSYLDIACYLGLYCEROL 2, CHLOROPLASTIC"/>
    <property type="match status" value="1"/>
</dbReference>
<proteinExistence type="predicted"/>
<evidence type="ECO:0000313" key="3">
    <source>
        <dbReference type="EMBL" id="AOL58207.1"/>
    </source>
</evidence>
<geneLocation type="plastid" evidence="3"/>
<evidence type="ECO:0000259" key="2">
    <source>
        <dbReference type="Pfam" id="PF02470"/>
    </source>
</evidence>
<feature type="domain" description="Mce/MlaD" evidence="2">
    <location>
        <begin position="41"/>
        <end position="116"/>
    </location>
</feature>
<feature type="transmembrane region" description="Helical" evidence="1">
    <location>
        <begin position="12"/>
        <end position="32"/>
    </location>
</feature>
<dbReference type="GeneID" id="29072190"/>
<keyword evidence="1" id="KW-0812">Transmembrane</keyword>
<organism evidence="3">
    <name type="scientific">Mastocarpus papillatus</name>
    <dbReference type="NCBI Taxonomy" id="31436"/>
    <lineage>
        <taxon>Eukaryota</taxon>
        <taxon>Rhodophyta</taxon>
        <taxon>Florideophyceae</taxon>
        <taxon>Rhodymeniophycidae</taxon>
        <taxon>Gigartinales</taxon>
        <taxon>Phyllophoraceae</taxon>
        <taxon>Mastocarpus</taxon>
    </lineage>
</organism>
<evidence type="ECO:0000256" key="1">
    <source>
        <dbReference type="SAM" id="Phobius"/>
    </source>
</evidence>